<dbReference type="GeneID" id="74568683"/>
<dbReference type="EMBL" id="AP019769">
    <property type="protein sequence ID" value="BBL45883.1"/>
    <property type="molecule type" value="Genomic_DNA"/>
</dbReference>
<dbReference type="SFLD" id="SFLDG01129">
    <property type="entry name" value="C1.5:_HAD__Beta-PGM__Phosphata"/>
    <property type="match status" value="1"/>
</dbReference>
<evidence type="ECO:0000313" key="2">
    <source>
        <dbReference type="EMBL" id="BBL45883.1"/>
    </source>
</evidence>
<dbReference type="InterPro" id="IPR023214">
    <property type="entry name" value="HAD_sf"/>
</dbReference>
<accession>A0A915SD28</accession>
<organism evidence="2 3">
    <name type="scientific">Nanobdella aerobiophila</name>
    <dbReference type="NCBI Taxonomy" id="2586965"/>
    <lineage>
        <taxon>Archaea</taxon>
        <taxon>Nanobdellota</taxon>
        <taxon>Nanobdellia</taxon>
        <taxon>Nanobdellales</taxon>
        <taxon>Nanobdellaceae</taxon>
        <taxon>Nanobdella</taxon>
    </lineage>
</organism>
<dbReference type="InterPro" id="IPR041492">
    <property type="entry name" value="HAD_2"/>
</dbReference>
<dbReference type="KEGG" id="naer:MJ1_0743"/>
<dbReference type="Gene3D" id="1.10.150.240">
    <property type="entry name" value="Putative phosphatase, domain 2"/>
    <property type="match status" value="1"/>
</dbReference>
<dbReference type="PANTHER" id="PTHR43434:SF1">
    <property type="entry name" value="PHOSPHOGLYCOLATE PHOSPHATASE"/>
    <property type="match status" value="1"/>
</dbReference>
<dbReference type="SUPFAM" id="SSF56784">
    <property type="entry name" value="HAD-like"/>
    <property type="match status" value="1"/>
</dbReference>
<proteinExistence type="inferred from homology"/>
<dbReference type="InterPro" id="IPR023198">
    <property type="entry name" value="PGP-like_dom2"/>
</dbReference>
<reference evidence="3" key="1">
    <citation type="journal article" date="2022" name="Int. J. Syst. Evol. Microbiol.">
        <title>Nanobdella aerobiophila gen. nov., sp. nov., a thermoacidophilic, obligate ectosymbiotic archaeon, and proposal of Nanobdellaceae fam. nov., Nanobdellales ord. nov. and Nanobdellia class. nov.</title>
        <authorList>
            <person name="Kato S."/>
            <person name="Ogasawara A."/>
            <person name="Itoh T."/>
            <person name="Sakai H.D."/>
            <person name="Shimizu M."/>
            <person name="Yuki M."/>
            <person name="Kaneko M."/>
            <person name="Takashina T."/>
            <person name="Ohkuma M."/>
        </authorList>
    </citation>
    <scope>NUCLEOTIDE SEQUENCE [LARGE SCALE GENOMIC DNA]</scope>
    <source>
        <strain evidence="3">MJ1</strain>
    </source>
</reference>
<evidence type="ECO:0000256" key="1">
    <source>
        <dbReference type="ARBA" id="ARBA00007958"/>
    </source>
</evidence>
<gene>
    <name evidence="2" type="ORF">MJ1_0743</name>
</gene>
<dbReference type="SFLD" id="SFLDG01135">
    <property type="entry name" value="C1.5.6:_HAD__Beta-PGM__Phospha"/>
    <property type="match status" value="1"/>
</dbReference>
<dbReference type="AlphaFoldDB" id="A0A915SD28"/>
<dbReference type="Pfam" id="PF13419">
    <property type="entry name" value="HAD_2"/>
    <property type="match status" value="1"/>
</dbReference>
<evidence type="ECO:0000313" key="3">
    <source>
        <dbReference type="Proteomes" id="UP001055553"/>
    </source>
</evidence>
<name>A0A915SD28_9ARCH</name>
<comment type="similarity">
    <text evidence="1">Belongs to the HAD-like hydrolase superfamily.</text>
</comment>
<dbReference type="PRINTS" id="PR00413">
    <property type="entry name" value="HADHALOGNASE"/>
</dbReference>
<sequence>MIIYNLKAVIIDLDGTLINSLKVYDEVHKIVLERYNIITEKGFDTFGASPRELISNILNKYNINASVDDILRESEDLIISKYIDKIHFNPGAKNLLNYLKDKKLKIGVVTSNTRRLAVEVLKNLGIINLFDIIITGDDVKEPKPEPDCYIKAINLLNIVPNSVLAIEDSIYGIISAKRAGINVVGIASGVNKKSELSSAGATLVFKNLKELYDYLVKEENNYNNYNNN</sequence>
<dbReference type="SFLD" id="SFLDS00003">
    <property type="entry name" value="Haloacid_Dehalogenase"/>
    <property type="match status" value="1"/>
</dbReference>
<dbReference type="RefSeq" id="WP_258393191.1">
    <property type="nucleotide sequence ID" value="NZ_AP019769.1"/>
</dbReference>
<dbReference type="InterPro" id="IPR006439">
    <property type="entry name" value="HAD-SF_hydro_IA"/>
</dbReference>
<dbReference type="NCBIfam" id="TIGR01509">
    <property type="entry name" value="HAD-SF-IA-v3"/>
    <property type="match status" value="1"/>
</dbReference>
<dbReference type="Proteomes" id="UP001055553">
    <property type="component" value="Chromosome"/>
</dbReference>
<dbReference type="GO" id="GO:0006281">
    <property type="term" value="P:DNA repair"/>
    <property type="evidence" value="ECO:0007669"/>
    <property type="project" value="TreeGrafter"/>
</dbReference>
<dbReference type="Gene3D" id="3.40.50.1000">
    <property type="entry name" value="HAD superfamily/HAD-like"/>
    <property type="match status" value="1"/>
</dbReference>
<dbReference type="CDD" id="cd07505">
    <property type="entry name" value="HAD_BPGM-like"/>
    <property type="match status" value="1"/>
</dbReference>
<dbReference type="InterPro" id="IPR050155">
    <property type="entry name" value="HAD-like_hydrolase_sf"/>
</dbReference>
<keyword evidence="3" id="KW-1185">Reference proteome</keyword>
<dbReference type="PANTHER" id="PTHR43434">
    <property type="entry name" value="PHOSPHOGLYCOLATE PHOSPHATASE"/>
    <property type="match status" value="1"/>
</dbReference>
<dbReference type="GO" id="GO:0008967">
    <property type="term" value="F:phosphoglycolate phosphatase activity"/>
    <property type="evidence" value="ECO:0007669"/>
    <property type="project" value="TreeGrafter"/>
</dbReference>
<protein>
    <submittedName>
        <fullName evidence="2">Glyceraldehyde 3-phosphate phosphatase</fullName>
    </submittedName>
</protein>
<dbReference type="InterPro" id="IPR036412">
    <property type="entry name" value="HAD-like_sf"/>
</dbReference>